<protein>
    <submittedName>
        <fullName evidence="1">Capsule polysaccharide biosynthesis protein</fullName>
    </submittedName>
</protein>
<dbReference type="EMBL" id="FWFL01000003">
    <property type="protein sequence ID" value="SLN32323.1"/>
    <property type="molecule type" value="Genomic_DNA"/>
</dbReference>
<organism evidence="1 2">
    <name type="scientific">Roseovarius litorisediminis</name>
    <dbReference type="NCBI Taxonomy" id="1312363"/>
    <lineage>
        <taxon>Bacteria</taxon>
        <taxon>Pseudomonadati</taxon>
        <taxon>Pseudomonadota</taxon>
        <taxon>Alphaproteobacteria</taxon>
        <taxon>Rhodobacterales</taxon>
        <taxon>Roseobacteraceae</taxon>
        <taxon>Roseovarius</taxon>
    </lineage>
</organism>
<gene>
    <name evidence="1" type="ORF">PEL8287_01524</name>
</gene>
<proteinExistence type="predicted"/>
<dbReference type="GO" id="GO:0015774">
    <property type="term" value="P:polysaccharide transport"/>
    <property type="evidence" value="ECO:0007669"/>
    <property type="project" value="InterPro"/>
</dbReference>
<dbReference type="InterPro" id="IPR007833">
    <property type="entry name" value="Capsule_polysaccharide_synth"/>
</dbReference>
<dbReference type="CDD" id="cd16440">
    <property type="entry name" value="beta_Kdo_transferase_KpsC_1"/>
    <property type="match status" value="1"/>
</dbReference>
<evidence type="ECO:0000313" key="1">
    <source>
        <dbReference type="EMBL" id="SLN32323.1"/>
    </source>
</evidence>
<accession>A0A1Y5S6G5</accession>
<dbReference type="GO" id="GO:0000271">
    <property type="term" value="P:polysaccharide biosynthetic process"/>
    <property type="evidence" value="ECO:0007669"/>
    <property type="project" value="InterPro"/>
</dbReference>
<evidence type="ECO:0000313" key="2">
    <source>
        <dbReference type="Proteomes" id="UP000193827"/>
    </source>
</evidence>
<dbReference type="AlphaFoldDB" id="A0A1Y5S6G5"/>
<dbReference type="CDD" id="cd16439">
    <property type="entry name" value="beta_Kdo_transferase_KpsC_2"/>
    <property type="match status" value="1"/>
</dbReference>
<dbReference type="Proteomes" id="UP000193827">
    <property type="component" value="Unassembled WGS sequence"/>
</dbReference>
<dbReference type="Pfam" id="PF05159">
    <property type="entry name" value="Capsule_synth"/>
    <property type="match status" value="4"/>
</dbReference>
<sequence length="675" mass="74258">MIHPGDACDPAGDIDPRRIFYFNAGFLYQQRLRRILELAGYKLQLGTPKAKDLIAVWGHSPYAKRGEAMAERTGAGLIRIEDAFLRSLFPGRDCEPPLGLVIDHGGVHFDASTPSDLETLLATHPLDDTALMDRARGAIARLTEAHLTKYSACDPTLPCPDPGYVLVIDQTKGDASVTHGGADTNTFREMLYYAAEDNPGARIVIKTHPETAQGHRTGYFGPGDASDRVTLLSDPVSPWSLLEGAVAVYSVSSHLGFEAIFAGHRPQIFGRPFYAGWGLTDDRHPLGLTRRGRPLSRAQLFAAAMILYPKWYDPHRDCLCQIEDVISLLEARARCWREDHGGWAAYGMRLWKRKPLQRFFGQHTSVTFRKGTRPDPSRRAMVWASKADQAPEGAVQVEDGFLRSRGLGAQLVPPLSLVCDDLGIYYDPNRPSRLEDWIARRANLRPDQQHRTEALIKRLIDRRLSKYNLGGPLPDLPTGHCILVPGQVEDDASIRLGAGAVSTNLALLQKVRAANPDAVILYKPHPDVEAGLRTGTLATDDLNGLADVILSHTDPAALLAQVNEVWTMTSLLGFEALIRGVPVTCTGAPFYAGWGLTTDLGDVPCRRTARPTLAGLVHATLIDYPRYFDPINRQPCPVEVVMDRLASGNVSHPGTANRLLARLQGMFASYSSVWR</sequence>
<keyword evidence="2" id="KW-1185">Reference proteome</keyword>
<reference evidence="1 2" key="1">
    <citation type="submission" date="2017-03" db="EMBL/GenBank/DDBJ databases">
        <authorList>
            <person name="Afonso C.L."/>
            <person name="Miller P.J."/>
            <person name="Scott M.A."/>
            <person name="Spackman E."/>
            <person name="Goraichik I."/>
            <person name="Dimitrov K.M."/>
            <person name="Suarez D.L."/>
            <person name="Swayne D.E."/>
        </authorList>
    </citation>
    <scope>NUCLEOTIDE SEQUENCE [LARGE SCALE GENOMIC DNA]</scope>
    <source>
        <strain evidence="1 2">CECT 8287</strain>
    </source>
</reference>
<dbReference type="RefSeq" id="WP_370737915.1">
    <property type="nucleotide sequence ID" value="NZ_FWFL01000003.1"/>
</dbReference>
<name>A0A1Y5S6G5_9RHOB</name>